<dbReference type="EMBL" id="FZOH01000007">
    <property type="protein sequence ID" value="SNS68999.1"/>
    <property type="molecule type" value="Genomic_DNA"/>
</dbReference>
<accession>A0A239GIM6</accession>
<feature type="signal peptide" evidence="1">
    <location>
        <begin position="1"/>
        <end position="33"/>
    </location>
</feature>
<gene>
    <name evidence="2" type="ORF">SAMN04488107_3432</name>
</gene>
<dbReference type="PROSITE" id="PS51318">
    <property type="entry name" value="TAT"/>
    <property type="match status" value="1"/>
</dbReference>
<name>A0A239GIM6_9ACTN</name>
<reference evidence="3" key="1">
    <citation type="submission" date="2017-06" db="EMBL/GenBank/DDBJ databases">
        <authorList>
            <person name="Varghese N."/>
            <person name="Submissions S."/>
        </authorList>
    </citation>
    <scope>NUCLEOTIDE SEQUENCE [LARGE SCALE GENOMIC DNA]</scope>
    <source>
        <strain evidence="3">DSM 45423</strain>
    </source>
</reference>
<evidence type="ECO:0000313" key="3">
    <source>
        <dbReference type="Proteomes" id="UP000198386"/>
    </source>
</evidence>
<evidence type="ECO:0000256" key="1">
    <source>
        <dbReference type="SAM" id="SignalP"/>
    </source>
</evidence>
<feature type="chain" id="PRO_5012489541" evidence="1">
    <location>
        <begin position="34"/>
        <end position="170"/>
    </location>
</feature>
<evidence type="ECO:0000313" key="2">
    <source>
        <dbReference type="EMBL" id="SNS68999.1"/>
    </source>
</evidence>
<dbReference type="Proteomes" id="UP000198386">
    <property type="component" value="Unassembled WGS sequence"/>
</dbReference>
<organism evidence="2 3">
    <name type="scientific">Geodermatophilus saharensis</name>
    <dbReference type="NCBI Taxonomy" id="1137994"/>
    <lineage>
        <taxon>Bacteria</taxon>
        <taxon>Bacillati</taxon>
        <taxon>Actinomycetota</taxon>
        <taxon>Actinomycetes</taxon>
        <taxon>Geodermatophilales</taxon>
        <taxon>Geodermatophilaceae</taxon>
        <taxon>Geodermatophilus</taxon>
    </lineage>
</organism>
<dbReference type="AlphaFoldDB" id="A0A239GIM6"/>
<sequence>MRRTTGLRRGLVRTFAGAGGAALVLAAAGPAAAAPASVERGTLPPDDVRLVETELCPFPIEIHEVLTGTYTVHLDADGDFVRAEVHIAYDADLSANGITLHESDRWTDFYFPGGTHRKVGQLAHVSGPGGLVVNDAGILFTVGGDDVVVDHHGRVTEFIGEVLCPALQGG</sequence>
<protein>
    <submittedName>
        <fullName evidence="2">Uncharacterized protein</fullName>
    </submittedName>
</protein>
<dbReference type="InterPro" id="IPR006311">
    <property type="entry name" value="TAT_signal"/>
</dbReference>
<keyword evidence="1" id="KW-0732">Signal</keyword>
<keyword evidence="3" id="KW-1185">Reference proteome</keyword>
<proteinExistence type="predicted"/>